<dbReference type="InterPro" id="IPR005814">
    <property type="entry name" value="Aminotrans_3"/>
</dbReference>
<accession>A0A3N0WY42</accession>
<reference evidence="7" key="1">
    <citation type="submission" date="2018-11" db="EMBL/GenBank/DDBJ databases">
        <title>Proposal to divide the Flavobacteriaceae and reorganize its genera based on Amino Acid Identity values calculated from whole genome sequences.</title>
        <authorList>
            <person name="Nicholson A.C."/>
            <person name="Gulvik C.A."/>
            <person name="Whitney A.M."/>
            <person name="Humrighouse B.W."/>
            <person name="Bell M."/>
            <person name="Holmens B."/>
            <person name="Steigerwalt A."/>
            <person name="Villarma A."/>
            <person name="Sheth M."/>
            <person name="Batra D."/>
            <person name="Pryor J."/>
            <person name="Bernardet J.-F."/>
            <person name="Hugo C."/>
            <person name="Kampfer P."/>
            <person name="Newman J."/>
            <person name="Mcquiston J.R."/>
        </authorList>
    </citation>
    <scope>NUCLEOTIDE SEQUENCE [LARGE SCALE GENOMIC DNA]</scope>
    <source>
        <strain evidence="7">H3056</strain>
    </source>
</reference>
<evidence type="ECO:0000256" key="4">
    <source>
        <dbReference type="ARBA" id="ARBA00022898"/>
    </source>
</evidence>
<evidence type="ECO:0000256" key="1">
    <source>
        <dbReference type="ARBA" id="ARBA00001933"/>
    </source>
</evidence>
<dbReference type="Gene3D" id="3.40.640.10">
    <property type="entry name" value="Type I PLP-dependent aspartate aminotransferase-like (Major domain)"/>
    <property type="match status" value="1"/>
</dbReference>
<keyword evidence="4 5" id="KW-0663">Pyridoxal phosphate</keyword>
<comment type="caution">
    <text evidence="6">The sequence shown here is derived from an EMBL/GenBank/DDBJ whole genome shotgun (WGS) entry which is preliminary data.</text>
</comment>
<dbReference type="PIRSF" id="PIRSF000521">
    <property type="entry name" value="Transaminase_4ab_Lys_Orn"/>
    <property type="match status" value="1"/>
</dbReference>
<dbReference type="GO" id="GO:0008483">
    <property type="term" value="F:transaminase activity"/>
    <property type="evidence" value="ECO:0007669"/>
    <property type="project" value="UniProtKB-KW"/>
</dbReference>
<dbReference type="PANTHER" id="PTHR11986">
    <property type="entry name" value="AMINOTRANSFERASE CLASS III"/>
    <property type="match status" value="1"/>
</dbReference>
<protein>
    <submittedName>
        <fullName evidence="6">Aminotransferase class III-fold pyridoxal phosphate-dependent enzyme</fullName>
    </submittedName>
</protein>
<dbReference type="EMBL" id="RJUG01000002">
    <property type="protein sequence ID" value="ROI10010.1"/>
    <property type="molecule type" value="Genomic_DNA"/>
</dbReference>
<dbReference type="PANTHER" id="PTHR11986:SF79">
    <property type="entry name" value="ACETYLORNITHINE AMINOTRANSFERASE, MITOCHONDRIAL"/>
    <property type="match status" value="1"/>
</dbReference>
<dbReference type="FunFam" id="3.40.640.10:FF:000004">
    <property type="entry name" value="Acetylornithine aminotransferase"/>
    <property type="match status" value="1"/>
</dbReference>
<organism evidence="6 7">
    <name type="scientific">Kaistella daneshvariae</name>
    <dbReference type="NCBI Taxonomy" id="2487074"/>
    <lineage>
        <taxon>Bacteria</taxon>
        <taxon>Pseudomonadati</taxon>
        <taxon>Bacteroidota</taxon>
        <taxon>Flavobacteriia</taxon>
        <taxon>Flavobacteriales</taxon>
        <taxon>Weeksellaceae</taxon>
        <taxon>Chryseobacterium group</taxon>
        <taxon>Kaistella</taxon>
    </lineage>
</organism>
<dbReference type="Gene3D" id="3.90.1150.10">
    <property type="entry name" value="Aspartate Aminotransferase, domain 1"/>
    <property type="match status" value="1"/>
</dbReference>
<dbReference type="Proteomes" id="UP000270224">
    <property type="component" value="Unassembled WGS sequence"/>
</dbReference>
<proteinExistence type="inferred from homology"/>
<comment type="cofactor">
    <cofactor evidence="1">
        <name>pyridoxal 5'-phosphate</name>
        <dbReference type="ChEBI" id="CHEBI:597326"/>
    </cofactor>
</comment>
<evidence type="ECO:0000256" key="5">
    <source>
        <dbReference type="RuleBase" id="RU003560"/>
    </source>
</evidence>
<dbReference type="InterPro" id="IPR015424">
    <property type="entry name" value="PyrdxlP-dep_Trfase"/>
</dbReference>
<sequence length="378" mass="41714">MNLFPVYPLFNINPVKAEGSFLWDDKGERYLDFYGGHAVISIGHNHPHYKNALKEQLEKISFYSNSVQNELQEKLAAKLGKISGYDNYSLFLCNSGAEANENALKLASFHNNKKKVVYFSGSFHGRTSAAVSVTDNPKIVAPVNSSDHFVKCEWNNTAQLEQIFADNKNEISAVIIEGIQGVGGIQFPTDEMISALKYLCETNDAIVIMDEVQSGYGRSGKFFAHQEFDLQPDLITVAKGMGNGFPMGGVLISPKFIASHGLLGTTFGGNHLACAAGIAVLEVIENENLMDNAEKMGAYIEAKIKDFNQITTIRRRGLMIGIELDQPCPEVRLELLQKHHVFTGNSNDKIVLRILPALNISEKEADIFINALEAVLQK</sequence>
<evidence type="ECO:0000256" key="3">
    <source>
        <dbReference type="ARBA" id="ARBA00022679"/>
    </source>
</evidence>
<dbReference type="InterPro" id="IPR015422">
    <property type="entry name" value="PyrdxlP-dep_Trfase_small"/>
</dbReference>
<dbReference type="GO" id="GO:0042802">
    <property type="term" value="F:identical protein binding"/>
    <property type="evidence" value="ECO:0007669"/>
    <property type="project" value="TreeGrafter"/>
</dbReference>
<evidence type="ECO:0000256" key="2">
    <source>
        <dbReference type="ARBA" id="ARBA00022576"/>
    </source>
</evidence>
<name>A0A3N0WY42_9FLAO</name>
<dbReference type="InterPro" id="IPR049704">
    <property type="entry name" value="Aminotrans_3_PPA_site"/>
</dbReference>
<dbReference type="PROSITE" id="PS00600">
    <property type="entry name" value="AA_TRANSFER_CLASS_3"/>
    <property type="match status" value="1"/>
</dbReference>
<dbReference type="GO" id="GO:0030170">
    <property type="term" value="F:pyridoxal phosphate binding"/>
    <property type="evidence" value="ECO:0007669"/>
    <property type="project" value="InterPro"/>
</dbReference>
<dbReference type="AlphaFoldDB" id="A0A3N0WY42"/>
<dbReference type="CDD" id="cd00610">
    <property type="entry name" value="OAT_like"/>
    <property type="match status" value="1"/>
</dbReference>
<dbReference type="OrthoDB" id="9801052at2"/>
<keyword evidence="2 6" id="KW-0032">Aminotransferase</keyword>
<keyword evidence="3 6" id="KW-0808">Transferase</keyword>
<evidence type="ECO:0000313" key="6">
    <source>
        <dbReference type="EMBL" id="ROI10010.1"/>
    </source>
</evidence>
<comment type="similarity">
    <text evidence="5">Belongs to the class-III pyridoxal-phosphate-dependent aminotransferase family.</text>
</comment>
<dbReference type="InterPro" id="IPR015421">
    <property type="entry name" value="PyrdxlP-dep_Trfase_major"/>
</dbReference>
<dbReference type="RefSeq" id="WP_123265258.1">
    <property type="nucleotide sequence ID" value="NZ_RJUG01000002.1"/>
</dbReference>
<dbReference type="Pfam" id="PF00202">
    <property type="entry name" value="Aminotran_3"/>
    <property type="match status" value="1"/>
</dbReference>
<gene>
    <name evidence="6" type="ORF">EGI11_04450</name>
</gene>
<dbReference type="InterPro" id="IPR050103">
    <property type="entry name" value="Class-III_PLP-dep_AT"/>
</dbReference>
<dbReference type="SUPFAM" id="SSF53383">
    <property type="entry name" value="PLP-dependent transferases"/>
    <property type="match status" value="1"/>
</dbReference>
<evidence type="ECO:0000313" key="7">
    <source>
        <dbReference type="Proteomes" id="UP000270224"/>
    </source>
</evidence>